<reference evidence="1" key="1">
    <citation type="submission" date="2014-09" db="EMBL/GenBank/DDBJ databases">
        <authorList>
            <person name="Magalhaes I.L.F."/>
            <person name="Oliveira U."/>
            <person name="Santos F.R."/>
            <person name="Vidigal T.H.D.A."/>
            <person name="Brescovit A.D."/>
            <person name="Santos A.J."/>
        </authorList>
    </citation>
    <scope>NUCLEOTIDE SEQUENCE</scope>
    <source>
        <tissue evidence="1">Shoot tissue taken approximately 20 cm above the soil surface</tissue>
    </source>
</reference>
<organism evidence="1">
    <name type="scientific">Arundo donax</name>
    <name type="common">Giant reed</name>
    <name type="synonym">Donax arundinaceus</name>
    <dbReference type="NCBI Taxonomy" id="35708"/>
    <lineage>
        <taxon>Eukaryota</taxon>
        <taxon>Viridiplantae</taxon>
        <taxon>Streptophyta</taxon>
        <taxon>Embryophyta</taxon>
        <taxon>Tracheophyta</taxon>
        <taxon>Spermatophyta</taxon>
        <taxon>Magnoliopsida</taxon>
        <taxon>Liliopsida</taxon>
        <taxon>Poales</taxon>
        <taxon>Poaceae</taxon>
        <taxon>PACMAD clade</taxon>
        <taxon>Arundinoideae</taxon>
        <taxon>Arundineae</taxon>
        <taxon>Arundo</taxon>
    </lineage>
</organism>
<name>A0A0A9C6V3_ARUDO</name>
<protein>
    <submittedName>
        <fullName evidence="1">Uncharacterized protein</fullName>
    </submittedName>
</protein>
<evidence type="ECO:0000313" key="1">
    <source>
        <dbReference type="EMBL" id="JAD67257.1"/>
    </source>
</evidence>
<dbReference type="EMBL" id="GBRH01230638">
    <property type="protein sequence ID" value="JAD67257.1"/>
    <property type="molecule type" value="Transcribed_RNA"/>
</dbReference>
<reference evidence="1" key="2">
    <citation type="journal article" date="2015" name="Data Brief">
        <title>Shoot transcriptome of the giant reed, Arundo donax.</title>
        <authorList>
            <person name="Barrero R.A."/>
            <person name="Guerrero F.D."/>
            <person name="Moolhuijzen P."/>
            <person name="Goolsby J.A."/>
            <person name="Tidwell J."/>
            <person name="Bellgard S.E."/>
            <person name="Bellgard M.I."/>
        </authorList>
    </citation>
    <scope>NUCLEOTIDE SEQUENCE</scope>
    <source>
        <tissue evidence="1">Shoot tissue taken approximately 20 cm above the soil surface</tissue>
    </source>
</reference>
<sequence>MRTPAQRRGA</sequence>
<proteinExistence type="predicted"/>
<accession>A0A0A9C6V3</accession>